<evidence type="ECO:0000256" key="6">
    <source>
        <dbReference type="ARBA" id="ARBA00022705"/>
    </source>
</evidence>
<dbReference type="InterPro" id="IPR001098">
    <property type="entry name" value="DNA-dir_DNA_pol_A_palm_dom"/>
</dbReference>
<dbReference type="InterPro" id="IPR018320">
    <property type="entry name" value="DNA_polymerase_1"/>
</dbReference>
<evidence type="ECO:0000256" key="10">
    <source>
        <dbReference type="ARBA" id="ARBA00023204"/>
    </source>
</evidence>
<accession>A0A4V1G4V3</accession>
<evidence type="ECO:0000313" key="16">
    <source>
        <dbReference type="EMBL" id="QCT06023.1"/>
    </source>
</evidence>
<dbReference type="GO" id="GO:0003677">
    <property type="term" value="F:DNA binding"/>
    <property type="evidence" value="ECO:0007669"/>
    <property type="project" value="UniProtKB-UniRule"/>
</dbReference>
<dbReference type="Proteomes" id="UP000301475">
    <property type="component" value="Chromosome"/>
</dbReference>
<dbReference type="PANTHER" id="PTHR10133">
    <property type="entry name" value="DNA POLYMERASE I"/>
    <property type="match status" value="1"/>
</dbReference>
<dbReference type="SMART" id="SM00475">
    <property type="entry name" value="53EXOc"/>
    <property type="match status" value="1"/>
</dbReference>
<protein>
    <recommendedName>
        <fullName evidence="3 12">DNA polymerase I</fullName>
        <ecNumber evidence="2 12">2.7.7.7</ecNumber>
    </recommendedName>
</protein>
<dbReference type="GO" id="GO:0006261">
    <property type="term" value="P:DNA-templated DNA replication"/>
    <property type="evidence" value="ECO:0007669"/>
    <property type="project" value="UniProtKB-UniRule"/>
</dbReference>
<keyword evidence="13" id="KW-0540">Nuclease</keyword>
<dbReference type="OrthoDB" id="9806424at2"/>
<organism evidence="16 17">
    <name type="scientific">Ruminococcus bovis</name>
    <dbReference type="NCBI Taxonomy" id="2564099"/>
    <lineage>
        <taxon>Bacteria</taxon>
        <taxon>Bacillati</taxon>
        <taxon>Bacillota</taxon>
        <taxon>Clostridia</taxon>
        <taxon>Eubacteriales</taxon>
        <taxon>Oscillospiraceae</taxon>
        <taxon>Ruminococcus</taxon>
    </lineage>
</organism>
<dbReference type="SUPFAM" id="SSF53098">
    <property type="entry name" value="Ribonuclease H-like"/>
    <property type="match status" value="1"/>
</dbReference>
<dbReference type="InterPro" id="IPR002421">
    <property type="entry name" value="5-3_exonuclease"/>
</dbReference>
<dbReference type="InterPro" id="IPR020046">
    <property type="entry name" value="5-3_exonucl_a-hlix_arch_N"/>
</dbReference>
<dbReference type="InterPro" id="IPR054690">
    <property type="entry name" value="DNA_polI_exonuclease"/>
</dbReference>
<keyword evidence="13" id="KW-0378">Hydrolase</keyword>
<evidence type="ECO:0000313" key="17">
    <source>
        <dbReference type="Proteomes" id="UP000301475"/>
    </source>
</evidence>
<dbReference type="SUPFAM" id="SSF88723">
    <property type="entry name" value="PIN domain-like"/>
    <property type="match status" value="1"/>
</dbReference>
<dbReference type="SMART" id="SM00482">
    <property type="entry name" value="POLAc"/>
    <property type="match status" value="1"/>
</dbReference>
<dbReference type="InterPro" id="IPR020045">
    <property type="entry name" value="DNA_polI_H3TH"/>
</dbReference>
<dbReference type="PRINTS" id="PR00868">
    <property type="entry name" value="DNAPOLI"/>
</dbReference>
<dbReference type="FunFam" id="1.10.150.20:FF:000003">
    <property type="entry name" value="DNA polymerase I"/>
    <property type="match status" value="1"/>
</dbReference>
<dbReference type="Gene3D" id="1.20.1060.10">
    <property type="entry name" value="Taq DNA Polymerase, Chain T, domain 4"/>
    <property type="match status" value="1"/>
</dbReference>
<evidence type="ECO:0000256" key="9">
    <source>
        <dbReference type="ARBA" id="ARBA00023125"/>
    </source>
</evidence>
<comment type="subunit">
    <text evidence="13">Single-chain monomer with multiple functions.</text>
</comment>
<keyword evidence="17" id="KW-1185">Reference proteome</keyword>
<dbReference type="AlphaFoldDB" id="A0A4V1G4V3"/>
<feature type="domain" description="DNA-directed DNA polymerase family A palm" evidence="15">
    <location>
        <begin position="603"/>
        <end position="809"/>
    </location>
</feature>
<keyword evidence="4 13" id="KW-0808">Transferase</keyword>
<keyword evidence="7 13" id="KW-0227">DNA damage</keyword>
<gene>
    <name evidence="13 16" type="primary">polA</name>
    <name evidence="16" type="ORF">E5Z56_00965</name>
</gene>
<dbReference type="Pfam" id="PF02739">
    <property type="entry name" value="5_3_exonuc_N"/>
    <property type="match status" value="1"/>
</dbReference>
<dbReference type="InterPro" id="IPR029060">
    <property type="entry name" value="PIN-like_dom_sf"/>
</dbReference>
<dbReference type="FunFam" id="1.20.1060.10:FF:000001">
    <property type="entry name" value="DNA polymerase I"/>
    <property type="match status" value="1"/>
</dbReference>
<dbReference type="CDD" id="cd09898">
    <property type="entry name" value="H3TH_53EXO"/>
    <property type="match status" value="1"/>
</dbReference>
<dbReference type="InterPro" id="IPR043502">
    <property type="entry name" value="DNA/RNA_pol_sf"/>
</dbReference>
<dbReference type="InterPro" id="IPR008918">
    <property type="entry name" value="HhH2"/>
</dbReference>
<keyword evidence="5 13" id="KW-0548">Nucleotidyltransferase</keyword>
<comment type="similarity">
    <text evidence="1 13">Belongs to the DNA polymerase type-A family.</text>
</comment>
<evidence type="ECO:0000256" key="4">
    <source>
        <dbReference type="ARBA" id="ARBA00022679"/>
    </source>
</evidence>
<dbReference type="GO" id="GO:0008409">
    <property type="term" value="F:5'-3' exonuclease activity"/>
    <property type="evidence" value="ECO:0007669"/>
    <property type="project" value="UniProtKB-UniRule"/>
</dbReference>
<evidence type="ECO:0000256" key="3">
    <source>
        <dbReference type="ARBA" id="ARBA00020311"/>
    </source>
</evidence>
<evidence type="ECO:0000256" key="8">
    <source>
        <dbReference type="ARBA" id="ARBA00022932"/>
    </source>
</evidence>
<reference evidence="16 17" key="1">
    <citation type="submission" date="2019-04" db="EMBL/GenBank/DDBJ databases">
        <authorList>
            <person name="Embree M."/>
            <person name="Gaffney J.R."/>
        </authorList>
    </citation>
    <scope>NUCLEOTIDE SEQUENCE [LARGE SCALE GENOMIC DNA]</scope>
    <source>
        <strain evidence="16 17">JE7A12</strain>
    </source>
</reference>
<dbReference type="CDD" id="cd08637">
    <property type="entry name" value="DNA_pol_A_pol_I_C"/>
    <property type="match status" value="1"/>
</dbReference>
<dbReference type="KEGG" id="ruj:E5Z56_00965"/>
<dbReference type="NCBIfam" id="TIGR00593">
    <property type="entry name" value="pola"/>
    <property type="match status" value="1"/>
</dbReference>
<evidence type="ECO:0000259" key="15">
    <source>
        <dbReference type="SMART" id="SM00482"/>
    </source>
</evidence>
<evidence type="ECO:0000256" key="13">
    <source>
        <dbReference type="RuleBase" id="RU004460"/>
    </source>
</evidence>
<dbReference type="Gene3D" id="3.30.70.370">
    <property type="match status" value="1"/>
</dbReference>
<keyword evidence="8 13" id="KW-0239">DNA-directed DNA polymerase</keyword>
<evidence type="ECO:0000256" key="5">
    <source>
        <dbReference type="ARBA" id="ARBA00022695"/>
    </source>
</evidence>
<keyword evidence="10 13" id="KW-0234">DNA repair</keyword>
<dbReference type="GO" id="GO:0003887">
    <property type="term" value="F:DNA-directed DNA polymerase activity"/>
    <property type="evidence" value="ECO:0007669"/>
    <property type="project" value="UniProtKB-UniRule"/>
</dbReference>
<keyword evidence="13" id="KW-0269">Exonuclease</keyword>
<dbReference type="EC" id="2.7.7.7" evidence="2 12"/>
<evidence type="ECO:0000259" key="14">
    <source>
        <dbReference type="SMART" id="SM00475"/>
    </source>
</evidence>
<evidence type="ECO:0000256" key="11">
    <source>
        <dbReference type="ARBA" id="ARBA00049244"/>
    </source>
</evidence>
<dbReference type="Gene3D" id="3.40.50.1010">
    <property type="entry name" value="5'-nuclease"/>
    <property type="match status" value="1"/>
</dbReference>
<dbReference type="PANTHER" id="PTHR10133:SF27">
    <property type="entry name" value="DNA POLYMERASE NU"/>
    <property type="match status" value="1"/>
</dbReference>
<dbReference type="GO" id="GO:0006302">
    <property type="term" value="P:double-strand break repair"/>
    <property type="evidence" value="ECO:0007669"/>
    <property type="project" value="TreeGrafter"/>
</dbReference>
<dbReference type="EMBL" id="CP039381">
    <property type="protein sequence ID" value="QCT06023.1"/>
    <property type="molecule type" value="Genomic_DNA"/>
</dbReference>
<evidence type="ECO:0000256" key="7">
    <source>
        <dbReference type="ARBA" id="ARBA00022763"/>
    </source>
</evidence>
<dbReference type="Pfam" id="PF22619">
    <property type="entry name" value="DNA_polI_exo1"/>
    <property type="match status" value="1"/>
</dbReference>
<proteinExistence type="inferred from homology"/>
<dbReference type="PROSITE" id="PS00447">
    <property type="entry name" value="DNA_POLYMERASE_A"/>
    <property type="match status" value="1"/>
</dbReference>
<keyword evidence="6 13" id="KW-0235">DNA replication</keyword>
<dbReference type="Pfam" id="PF00476">
    <property type="entry name" value="DNA_pol_A"/>
    <property type="match status" value="1"/>
</dbReference>
<dbReference type="Gene3D" id="3.30.420.10">
    <property type="entry name" value="Ribonuclease H-like superfamily/Ribonuclease H"/>
    <property type="match status" value="1"/>
</dbReference>
<dbReference type="InterPro" id="IPR036279">
    <property type="entry name" value="5-3_exonuclease_C_sf"/>
</dbReference>
<comment type="function">
    <text evidence="13">In addition to polymerase activity, this DNA polymerase exhibits 5'-3' exonuclease activity.</text>
</comment>
<feature type="domain" description="5'-3' exonuclease" evidence="14">
    <location>
        <begin position="1"/>
        <end position="263"/>
    </location>
</feature>
<comment type="catalytic activity">
    <reaction evidence="11 13">
        <text>DNA(n) + a 2'-deoxyribonucleoside 5'-triphosphate = DNA(n+1) + diphosphate</text>
        <dbReference type="Rhea" id="RHEA:22508"/>
        <dbReference type="Rhea" id="RHEA-COMP:17339"/>
        <dbReference type="Rhea" id="RHEA-COMP:17340"/>
        <dbReference type="ChEBI" id="CHEBI:33019"/>
        <dbReference type="ChEBI" id="CHEBI:61560"/>
        <dbReference type="ChEBI" id="CHEBI:173112"/>
        <dbReference type="EC" id="2.7.7.7"/>
    </reaction>
</comment>
<dbReference type="CDD" id="cd09859">
    <property type="entry name" value="PIN_53EXO"/>
    <property type="match status" value="1"/>
</dbReference>
<dbReference type="InterPro" id="IPR019760">
    <property type="entry name" value="DNA-dir_DNA_pol_A_CS"/>
</dbReference>
<dbReference type="FunFam" id="1.10.150.20:FF:000002">
    <property type="entry name" value="DNA polymerase I"/>
    <property type="match status" value="1"/>
</dbReference>
<dbReference type="NCBIfam" id="NF004397">
    <property type="entry name" value="PRK05755.1"/>
    <property type="match status" value="1"/>
</dbReference>
<dbReference type="CDD" id="cd06140">
    <property type="entry name" value="DNA_polA_I_Bacillus_like_exo"/>
    <property type="match status" value="1"/>
</dbReference>
<name>A0A4V1G4V3_9FIRM</name>
<evidence type="ECO:0000256" key="1">
    <source>
        <dbReference type="ARBA" id="ARBA00007705"/>
    </source>
</evidence>
<evidence type="ECO:0000256" key="12">
    <source>
        <dbReference type="NCBIfam" id="TIGR00593"/>
    </source>
</evidence>
<evidence type="ECO:0000256" key="2">
    <source>
        <dbReference type="ARBA" id="ARBA00012417"/>
    </source>
</evidence>
<keyword evidence="9 13" id="KW-0238">DNA-binding</keyword>
<dbReference type="Gene3D" id="1.10.150.20">
    <property type="entry name" value="5' to 3' exonuclease, C-terminal subdomain"/>
    <property type="match status" value="2"/>
</dbReference>
<dbReference type="InterPro" id="IPR002298">
    <property type="entry name" value="DNA_polymerase_A"/>
</dbReference>
<dbReference type="SUPFAM" id="SSF56672">
    <property type="entry name" value="DNA/RNA polymerases"/>
    <property type="match status" value="1"/>
</dbReference>
<sequence>MKLLVVDGNSILNRAFYGIRLLTTKDGQFTNAIYGFLTMLLKIQEDVTPDAVAIAFDLKAPTFRHKAYEGYKSNRKGMPEELHQQLQPLKDLLTLLGYTIITKEGYEADDILGTLSHTCKVKGDECVLATGDRDSLQLINDKVTVRLASTKGGKANAILYDEKKIMEDYGVTPRQLIEIKAIQGDSSDCIPGIPGIGPKGAGDLIQRFDNLDYIYENLDTIDIKDGMRKKLRENKDSAYMSRMLGEIKLDIPIDTDINHYLVNCTQPDEASRMMAKLELFSLIDKFKLKEVESAEETPKEKKKYSLNEKNTIDLSGKELYIYSNSKSKGDIDYLYIIEENEIIKTTDVDTVLKSENKKYVYSSKELFAYADKNDFEIKNLVFDVTLASYLLNPNSSSYDIDKLNGEYEVEIYDGEDEFLCNIAPMVDLCNILEKKIEQCNQKKLLNEIEIPLSNVLARMENLGFAVDKQGIEDFGKMLKENIENLKSEIYNSVGREFNINSPKQLGVALFEDLALPCKKKTKSGYSTSADVLESLKNQHPVVSMVLQYRTLSKLNSTYCEGLLKVIGDDGRIHSSFNQTETRTGRISSTEPNLQNIPVRTELGREMRKFFTARDGWVLVDADYSQIELRVLADISGDKNMIDAFKNNQDIHAITASQVFNMPLDFVTGEMRSRAKAVNFGIVYGIGAYSLAKDIGVTNKEAKNYIESYLKHYSGIDKYMHDVVEKAKDTGYVETVFGRRRYLPELSASNGMTRAFGERVARNAPIQGTAADIIKIAMIKVDKRLTEENLEARLVLQVHDELIVECPSHESMRVAMILQEEMEKAVSLSVPLVADSAVGKTWYDAKG</sequence>
<dbReference type="SMART" id="SM00279">
    <property type="entry name" value="HhH2"/>
    <property type="match status" value="1"/>
</dbReference>
<dbReference type="SUPFAM" id="SSF47807">
    <property type="entry name" value="5' to 3' exonuclease, C-terminal subdomain"/>
    <property type="match status" value="1"/>
</dbReference>
<dbReference type="Pfam" id="PF01367">
    <property type="entry name" value="5_3_exonuc"/>
    <property type="match status" value="1"/>
</dbReference>
<dbReference type="InterPro" id="IPR036397">
    <property type="entry name" value="RNaseH_sf"/>
</dbReference>
<dbReference type="InterPro" id="IPR012337">
    <property type="entry name" value="RNaseH-like_sf"/>
</dbReference>
<dbReference type="RefSeq" id="WP_138156121.1">
    <property type="nucleotide sequence ID" value="NZ_CP039381.1"/>
</dbReference>